<evidence type="ECO:0008006" key="3">
    <source>
        <dbReference type="Google" id="ProtNLM"/>
    </source>
</evidence>
<organism evidence="2">
    <name type="scientific">Arundo donax</name>
    <name type="common">Giant reed</name>
    <name type="synonym">Donax arundinaceus</name>
    <dbReference type="NCBI Taxonomy" id="35708"/>
    <lineage>
        <taxon>Eukaryota</taxon>
        <taxon>Viridiplantae</taxon>
        <taxon>Streptophyta</taxon>
        <taxon>Embryophyta</taxon>
        <taxon>Tracheophyta</taxon>
        <taxon>Spermatophyta</taxon>
        <taxon>Magnoliopsida</taxon>
        <taxon>Liliopsida</taxon>
        <taxon>Poales</taxon>
        <taxon>Poaceae</taxon>
        <taxon>PACMAD clade</taxon>
        <taxon>Arundinoideae</taxon>
        <taxon>Arundineae</taxon>
        <taxon>Arundo</taxon>
    </lineage>
</organism>
<sequence length="59" mass="6920">MARCLVVRWWLYLSAVLHPYAKCLHLNNSTEFQLLKFCRSEQWLQLISASSICSFAPMD</sequence>
<evidence type="ECO:0000313" key="2">
    <source>
        <dbReference type="EMBL" id="JAD77758.1"/>
    </source>
</evidence>
<dbReference type="EMBL" id="GBRH01220137">
    <property type="protein sequence ID" value="JAD77758.1"/>
    <property type="molecule type" value="Transcribed_RNA"/>
</dbReference>
<reference evidence="2" key="1">
    <citation type="submission" date="2014-09" db="EMBL/GenBank/DDBJ databases">
        <authorList>
            <person name="Magalhaes I.L.F."/>
            <person name="Oliveira U."/>
            <person name="Santos F.R."/>
            <person name="Vidigal T.H.D.A."/>
            <person name="Brescovit A.D."/>
            <person name="Santos A.J."/>
        </authorList>
    </citation>
    <scope>NUCLEOTIDE SEQUENCE</scope>
    <source>
        <tissue evidence="2">Shoot tissue taken approximately 20 cm above the soil surface</tissue>
    </source>
</reference>
<reference evidence="2" key="2">
    <citation type="journal article" date="2015" name="Data Brief">
        <title>Shoot transcriptome of the giant reed, Arundo donax.</title>
        <authorList>
            <person name="Barrero R.A."/>
            <person name="Guerrero F.D."/>
            <person name="Moolhuijzen P."/>
            <person name="Goolsby J.A."/>
            <person name="Tidwell J."/>
            <person name="Bellgard S.E."/>
            <person name="Bellgard M.I."/>
        </authorList>
    </citation>
    <scope>NUCLEOTIDE SEQUENCE</scope>
    <source>
        <tissue evidence="2">Shoot tissue taken approximately 20 cm above the soil surface</tissue>
    </source>
</reference>
<evidence type="ECO:0000256" key="1">
    <source>
        <dbReference type="SAM" id="SignalP"/>
    </source>
</evidence>
<accession>A0A0A9CTJ3</accession>
<name>A0A0A9CTJ3_ARUDO</name>
<feature type="chain" id="PRO_5002060930" description="Secreted protein" evidence="1">
    <location>
        <begin position="24"/>
        <end position="59"/>
    </location>
</feature>
<proteinExistence type="predicted"/>
<dbReference type="AlphaFoldDB" id="A0A0A9CTJ3"/>
<feature type="signal peptide" evidence="1">
    <location>
        <begin position="1"/>
        <end position="23"/>
    </location>
</feature>
<protein>
    <recommendedName>
        <fullName evidence="3">Secreted protein</fullName>
    </recommendedName>
</protein>
<keyword evidence="1" id="KW-0732">Signal</keyword>